<feature type="region of interest" description="Disordered" evidence="1">
    <location>
        <begin position="121"/>
        <end position="141"/>
    </location>
</feature>
<dbReference type="EMBL" id="DS231615">
    <property type="protein sequence ID" value="EDU41376.1"/>
    <property type="molecule type" value="Genomic_DNA"/>
</dbReference>
<evidence type="ECO:0000313" key="4">
    <source>
        <dbReference type="Proteomes" id="UP000001471"/>
    </source>
</evidence>
<sequence>MCCIIPTRSALSILFLPFVMELCLHCSCVPHVPHVPHVPRMDEGSFVTPRPPIIRPDARISTELAGVWGPAKGSAFLRCEGAHAKDEVEITIAIEAHRLGTARQTHLQHRELDQYRAALHPKTPKGTCHSEGRSRSGQHSLSPEDIRYVMDIVVQPPRTARVGQTMPGSIVVRLRTINADTDDAVADSTNLVAVAALVPGPNSAVPADPNALNTLLTGRVFDSIHPFNDDEADGFIASMDMADPQGVGYMRFPDLVIRQAGTYRIRITLIRIRNSASDPPVTSAGNGLAVHVVDSNPIVVNGGGSGSNMAVYNARVGNYRGIGTRTVFSYTRMPALHWFSITGSEAFFADPPQVYLDSFRSRKISFAYRSQSHAVTVFFQCESLGLQFVSTMITFNAIYFGEQCEGLLHGGLDHRLADDPG</sequence>
<evidence type="ECO:0008006" key="5">
    <source>
        <dbReference type="Google" id="ProtNLM"/>
    </source>
</evidence>
<feature type="chain" id="PRO_5002784441" description="Velvet domain-containing protein" evidence="2">
    <location>
        <begin position="29"/>
        <end position="421"/>
    </location>
</feature>
<dbReference type="Gene3D" id="2.60.40.3960">
    <property type="entry name" value="Velvet domain"/>
    <property type="match status" value="1"/>
</dbReference>
<dbReference type="InParanoid" id="B2VTH4"/>
<dbReference type="eggNOG" id="ENOG502SFRS">
    <property type="taxonomic scope" value="Eukaryota"/>
</dbReference>
<dbReference type="HOGENOM" id="CLU_652357_0_0_1"/>
<organism evidence="3 4">
    <name type="scientific">Pyrenophora tritici-repentis (strain Pt-1C-BFP)</name>
    <name type="common">Wheat tan spot fungus</name>
    <name type="synonym">Drechslera tritici-repentis</name>
    <dbReference type="NCBI Taxonomy" id="426418"/>
    <lineage>
        <taxon>Eukaryota</taxon>
        <taxon>Fungi</taxon>
        <taxon>Dikarya</taxon>
        <taxon>Ascomycota</taxon>
        <taxon>Pezizomycotina</taxon>
        <taxon>Dothideomycetes</taxon>
        <taxon>Pleosporomycetidae</taxon>
        <taxon>Pleosporales</taxon>
        <taxon>Pleosporineae</taxon>
        <taxon>Pleosporaceae</taxon>
        <taxon>Pyrenophora</taxon>
    </lineage>
</organism>
<reference evidence="4" key="1">
    <citation type="journal article" date="2013" name="G3 (Bethesda)">
        <title>Comparative genomics of a plant-pathogenic fungus, Pyrenophora tritici-repentis, reveals transduplication and the impact of repeat elements on pathogenicity and population divergence.</title>
        <authorList>
            <person name="Manning V.A."/>
            <person name="Pandelova I."/>
            <person name="Dhillon B."/>
            <person name="Wilhelm L.J."/>
            <person name="Goodwin S.B."/>
            <person name="Berlin A.M."/>
            <person name="Figueroa M."/>
            <person name="Freitag M."/>
            <person name="Hane J.K."/>
            <person name="Henrissat B."/>
            <person name="Holman W.H."/>
            <person name="Kodira C.D."/>
            <person name="Martin J."/>
            <person name="Oliver R.P."/>
            <person name="Robbertse B."/>
            <person name="Schackwitz W."/>
            <person name="Schwartz D.C."/>
            <person name="Spatafora J.W."/>
            <person name="Turgeon B.G."/>
            <person name="Yandava C."/>
            <person name="Young S."/>
            <person name="Zhou S."/>
            <person name="Zeng Q."/>
            <person name="Grigoriev I.V."/>
            <person name="Ma L.-J."/>
            <person name="Ciuffetti L.M."/>
        </authorList>
    </citation>
    <scope>NUCLEOTIDE SEQUENCE [LARGE SCALE GENOMIC DNA]</scope>
    <source>
        <strain evidence="4">Pt-1C-BFP</strain>
    </source>
</reference>
<name>B2VTH4_PYRTR</name>
<feature type="signal peptide" evidence="2">
    <location>
        <begin position="1"/>
        <end position="28"/>
    </location>
</feature>
<gene>
    <name evidence="3" type="ORF">PTRG_01938</name>
</gene>
<dbReference type="InterPro" id="IPR038491">
    <property type="entry name" value="Velvet_dom_sf"/>
</dbReference>
<keyword evidence="2" id="KW-0732">Signal</keyword>
<accession>B2VTH4</accession>
<evidence type="ECO:0000313" key="3">
    <source>
        <dbReference type="EMBL" id="EDU41376.1"/>
    </source>
</evidence>
<protein>
    <recommendedName>
        <fullName evidence="5">Velvet domain-containing protein</fullName>
    </recommendedName>
</protein>
<dbReference type="Proteomes" id="UP000001471">
    <property type="component" value="Unassembled WGS sequence"/>
</dbReference>
<dbReference type="OrthoDB" id="5399926at2759"/>
<evidence type="ECO:0000256" key="2">
    <source>
        <dbReference type="SAM" id="SignalP"/>
    </source>
</evidence>
<evidence type="ECO:0000256" key="1">
    <source>
        <dbReference type="SAM" id="MobiDB-lite"/>
    </source>
</evidence>
<proteinExistence type="predicted"/>
<dbReference type="AlphaFoldDB" id="B2VTH4"/>